<evidence type="ECO:0000313" key="2">
    <source>
        <dbReference type="EMBL" id="QQP53296.1"/>
    </source>
</evidence>
<accession>A0A7T8KCC9</accession>
<evidence type="ECO:0000256" key="1">
    <source>
        <dbReference type="SAM" id="MobiDB-lite"/>
    </source>
</evidence>
<organism evidence="2 3">
    <name type="scientific">Caligus rogercresseyi</name>
    <name type="common">Sea louse</name>
    <dbReference type="NCBI Taxonomy" id="217165"/>
    <lineage>
        <taxon>Eukaryota</taxon>
        <taxon>Metazoa</taxon>
        <taxon>Ecdysozoa</taxon>
        <taxon>Arthropoda</taxon>
        <taxon>Crustacea</taxon>
        <taxon>Multicrustacea</taxon>
        <taxon>Hexanauplia</taxon>
        <taxon>Copepoda</taxon>
        <taxon>Siphonostomatoida</taxon>
        <taxon>Caligidae</taxon>
        <taxon>Caligus</taxon>
    </lineage>
</organism>
<dbReference type="Proteomes" id="UP000595437">
    <property type="component" value="Chromosome 4"/>
</dbReference>
<keyword evidence="3" id="KW-1185">Reference proteome</keyword>
<proteinExistence type="predicted"/>
<reference evidence="3" key="1">
    <citation type="submission" date="2021-01" db="EMBL/GenBank/DDBJ databases">
        <title>Caligus Genome Assembly.</title>
        <authorList>
            <person name="Gallardo-Escarate C."/>
        </authorList>
    </citation>
    <scope>NUCLEOTIDE SEQUENCE [LARGE SCALE GENOMIC DNA]</scope>
</reference>
<gene>
    <name evidence="2" type="ORF">FKW44_005733</name>
</gene>
<evidence type="ECO:0000313" key="3">
    <source>
        <dbReference type="Proteomes" id="UP000595437"/>
    </source>
</evidence>
<protein>
    <submittedName>
        <fullName evidence="2">Transposable element tcb1 transposase</fullName>
    </submittedName>
</protein>
<name>A0A7T8KCC9_CALRO</name>
<dbReference type="AlphaFoldDB" id="A0A7T8KCC9"/>
<feature type="region of interest" description="Disordered" evidence="1">
    <location>
        <begin position="103"/>
        <end position="129"/>
    </location>
</feature>
<dbReference type="EMBL" id="CP045893">
    <property type="protein sequence ID" value="QQP53296.1"/>
    <property type="molecule type" value="Genomic_DNA"/>
</dbReference>
<sequence length="169" mass="18150">MAALSLKDVLQTTPEPPTGRGDLRRIQLVHLRLDGGLQGRHIAVVCGAHLPLQLPLQVVVAWVQVGLLGGQVLKSQKLGTFFFSQDCTSLALWAGAESCWNVHGSRRPQSPSRGRRQVDPTLPGEDGHGVPGLTLMDLLRPATNVGVQIRSLLACAPSSWTSLTPPTSW</sequence>